<dbReference type="VEuPathDB" id="AmoebaDB:ACA1_153560"/>
<dbReference type="RefSeq" id="XP_004353654.1">
    <property type="nucleotide sequence ID" value="XM_004353602.1"/>
</dbReference>
<evidence type="ECO:0000313" key="2">
    <source>
        <dbReference type="Proteomes" id="UP000011083"/>
    </source>
</evidence>
<evidence type="ECO:0000313" key="1">
    <source>
        <dbReference type="EMBL" id="ELR24126.1"/>
    </source>
</evidence>
<dbReference type="KEGG" id="acan:ACA1_153560"/>
<dbReference type="InterPro" id="IPR029063">
    <property type="entry name" value="SAM-dependent_MTases_sf"/>
</dbReference>
<dbReference type="EMBL" id="KB007837">
    <property type="protein sequence ID" value="ELR24126.1"/>
    <property type="molecule type" value="Genomic_DNA"/>
</dbReference>
<dbReference type="PANTHER" id="PTHR14614:SF132">
    <property type="entry name" value="PROTEIN-LYSINE METHYLTRANSFERASE C42C1.13"/>
    <property type="match status" value="1"/>
</dbReference>
<reference evidence="1 2" key="1">
    <citation type="journal article" date="2013" name="Genome Biol.">
        <title>Genome of Acanthamoeba castellanii highlights extensive lateral gene transfer and early evolution of tyrosine kinase signaling.</title>
        <authorList>
            <person name="Clarke M."/>
            <person name="Lohan A.J."/>
            <person name="Liu B."/>
            <person name="Lagkouvardos I."/>
            <person name="Roy S."/>
            <person name="Zafar N."/>
            <person name="Bertelli C."/>
            <person name="Schilde C."/>
            <person name="Kianianmomeni A."/>
            <person name="Burglin T.R."/>
            <person name="Frech C."/>
            <person name="Turcotte B."/>
            <person name="Kopec K.O."/>
            <person name="Synnott J.M."/>
            <person name="Choo C."/>
            <person name="Paponov I."/>
            <person name="Finkler A."/>
            <person name="Soon Heng Tan C."/>
            <person name="Hutchins A.P."/>
            <person name="Weinmeier T."/>
            <person name="Rattei T."/>
            <person name="Chu J.S."/>
            <person name="Gimenez G."/>
            <person name="Irimia M."/>
            <person name="Rigden D.J."/>
            <person name="Fitzpatrick D.A."/>
            <person name="Lorenzo-Morales J."/>
            <person name="Bateman A."/>
            <person name="Chiu C.H."/>
            <person name="Tang P."/>
            <person name="Hegemann P."/>
            <person name="Fromm H."/>
            <person name="Raoult D."/>
            <person name="Greub G."/>
            <person name="Miranda-Saavedra D."/>
            <person name="Chen N."/>
            <person name="Nash P."/>
            <person name="Ginger M.L."/>
            <person name="Horn M."/>
            <person name="Schaap P."/>
            <person name="Caler L."/>
            <person name="Loftus B."/>
        </authorList>
    </citation>
    <scope>NUCLEOTIDE SEQUENCE [LARGE SCALE GENOMIC DNA]</scope>
    <source>
        <strain evidence="1 2">Neff</strain>
    </source>
</reference>
<protein>
    <submittedName>
        <fullName evidence="1">Uncharacterized protein</fullName>
    </submittedName>
</protein>
<dbReference type="AlphaFoldDB" id="L8HIC4"/>
<dbReference type="Gene3D" id="3.40.50.150">
    <property type="entry name" value="Vaccinia Virus protein VP39"/>
    <property type="match status" value="1"/>
</dbReference>
<organism evidence="1 2">
    <name type="scientific">Acanthamoeba castellanii (strain ATCC 30010 / Neff)</name>
    <dbReference type="NCBI Taxonomy" id="1257118"/>
    <lineage>
        <taxon>Eukaryota</taxon>
        <taxon>Amoebozoa</taxon>
        <taxon>Discosea</taxon>
        <taxon>Longamoebia</taxon>
        <taxon>Centramoebida</taxon>
        <taxon>Acanthamoebidae</taxon>
        <taxon>Acanthamoeba</taxon>
    </lineage>
</organism>
<accession>L8HIC4</accession>
<sequence length="276" mass="30992">MSEDEDEGGMLGDFFSKKTHRTPNFEVEAFGRRTISIAQESRMHLGGRVWGASVHMLRYFAHSIESSTACRDLSWHRPTLLELGAGTGLLGIGMALAPSPAPDRRVEVRLTDKADLLPQIEDNIRANLEEDEIGRVAAMELDWMRWEDASYWTQGGAGHRAAAGVEVVLAADCIYFASLYRPFIETLKQICHINSINASSGHRRIVCYLCNDDGRTAQNRTSTEPEQHQAGARWDDEFFRLLAADFAFELVDADAVLPPGQRNSDMRMYRVWLKSS</sequence>
<dbReference type="Pfam" id="PF10294">
    <property type="entry name" value="Methyltransf_16"/>
    <property type="match status" value="1"/>
</dbReference>
<dbReference type="OrthoDB" id="413520at2759"/>
<gene>
    <name evidence="1" type="ORF">ACA1_153560</name>
</gene>
<dbReference type="InterPro" id="IPR019410">
    <property type="entry name" value="Methyltransf_16"/>
</dbReference>
<dbReference type="Proteomes" id="UP000011083">
    <property type="component" value="Unassembled WGS sequence"/>
</dbReference>
<dbReference type="PANTHER" id="PTHR14614">
    <property type="entry name" value="HEPATOCELLULAR CARCINOMA-ASSOCIATED ANTIGEN"/>
    <property type="match status" value="1"/>
</dbReference>
<dbReference type="GeneID" id="14925129"/>
<proteinExistence type="predicted"/>
<keyword evidence="2" id="KW-1185">Reference proteome</keyword>
<dbReference type="SUPFAM" id="SSF53335">
    <property type="entry name" value="S-adenosyl-L-methionine-dependent methyltransferases"/>
    <property type="match status" value="1"/>
</dbReference>
<name>L8HIC4_ACACF</name>